<dbReference type="Proteomes" id="UP000029096">
    <property type="component" value="Unassembled WGS sequence"/>
</dbReference>
<reference evidence="2 3" key="1">
    <citation type="submission" date="2014-03" db="EMBL/GenBank/DDBJ databases">
        <title>Genomics of Bifidobacteria.</title>
        <authorList>
            <person name="Ventura M."/>
            <person name="Milani C."/>
            <person name="Lugli G.A."/>
        </authorList>
    </citation>
    <scope>NUCLEOTIDE SEQUENCE [LARGE SCALE GENOMIC DNA]</scope>
    <source>
        <strain evidence="2 3">DSM 22767</strain>
    </source>
</reference>
<feature type="chain" id="PRO_5001817957" evidence="1">
    <location>
        <begin position="27"/>
        <end position="307"/>
    </location>
</feature>
<dbReference type="Gene3D" id="3.40.50.1820">
    <property type="entry name" value="alpha/beta hydrolase"/>
    <property type="match status" value="1"/>
</dbReference>
<dbReference type="SUPFAM" id="SSF53474">
    <property type="entry name" value="alpha/beta-Hydrolases"/>
    <property type="match status" value="1"/>
</dbReference>
<comment type="caution">
    <text evidence="2">The sequence shown here is derived from an EMBL/GenBank/DDBJ whole genome shotgun (WGS) entry which is preliminary data.</text>
</comment>
<dbReference type="RefSeq" id="WP_052118083.1">
    <property type="nucleotide sequence ID" value="NZ_JDUS01000001.1"/>
</dbReference>
<dbReference type="InterPro" id="IPR029058">
    <property type="entry name" value="AB_hydrolase_fold"/>
</dbReference>
<organism evidence="2 3">
    <name type="scientific">Bifidobacterium bohemicum DSM 22767</name>
    <dbReference type="NCBI Taxonomy" id="1437606"/>
    <lineage>
        <taxon>Bacteria</taxon>
        <taxon>Bacillati</taxon>
        <taxon>Actinomycetota</taxon>
        <taxon>Actinomycetes</taxon>
        <taxon>Bifidobacteriales</taxon>
        <taxon>Bifidobacteriaceae</taxon>
        <taxon>Bifidobacterium</taxon>
    </lineage>
</organism>
<sequence length="307" mass="33872">MKRRKVTVAACAVMAIVAIVIGVCWAANSFSKGDDPGASGSSAPASRLETVSYDITYQGRHYAKTASVYVPSSYRKGTPMNILYLLHGSWTNGPKLAVQMQTYLDGCLSDKPMLVVFPTYYPDASFVVADWPKDYALNRFFATDEIESLMRVVESRFTTYSDGVTQADFINSRTHRAFGGYSMGGLTTWEMLAAKPQYFHDFMPMAEYSWINQSTGGTTDHDTAENLLAGLRARHYGSGDVTVIAMVGEKDDTKTRMIPQIDALRADSGGIMNKRNLVYWENPGGGHGRASFKAEVKHGLPYLFAKQ</sequence>
<dbReference type="PANTHER" id="PTHR48098:SF1">
    <property type="entry name" value="DIACYLGLYCEROL ACYLTRANSFERASE_MYCOLYLTRANSFERASE AG85A"/>
    <property type="match status" value="1"/>
</dbReference>
<dbReference type="EMBL" id="JGYP01000001">
    <property type="protein sequence ID" value="KFI46571.1"/>
    <property type="molecule type" value="Genomic_DNA"/>
</dbReference>
<dbReference type="EC" id="3.2.1.8" evidence="2"/>
<dbReference type="GO" id="GO:0016747">
    <property type="term" value="F:acyltransferase activity, transferring groups other than amino-acyl groups"/>
    <property type="evidence" value="ECO:0007669"/>
    <property type="project" value="TreeGrafter"/>
</dbReference>
<accession>A0A086ZJ71</accession>
<dbReference type="AlphaFoldDB" id="A0A086ZJ71"/>
<dbReference type="eggNOG" id="COG2382">
    <property type="taxonomic scope" value="Bacteria"/>
</dbReference>
<keyword evidence="2" id="KW-0378">Hydrolase</keyword>
<evidence type="ECO:0000313" key="2">
    <source>
        <dbReference type="EMBL" id="KFI46571.1"/>
    </source>
</evidence>
<dbReference type="OrthoDB" id="184858at2"/>
<name>A0A086ZJ71_9BIFI</name>
<feature type="signal peptide" evidence="1">
    <location>
        <begin position="1"/>
        <end position="26"/>
    </location>
</feature>
<dbReference type="Pfam" id="PF00756">
    <property type="entry name" value="Esterase"/>
    <property type="match status" value="1"/>
</dbReference>
<evidence type="ECO:0000256" key="1">
    <source>
        <dbReference type="SAM" id="SignalP"/>
    </source>
</evidence>
<keyword evidence="2" id="KW-0326">Glycosidase</keyword>
<evidence type="ECO:0000313" key="3">
    <source>
        <dbReference type="Proteomes" id="UP000029096"/>
    </source>
</evidence>
<dbReference type="GO" id="GO:0031176">
    <property type="term" value="F:endo-1,4-beta-xylanase activity"/>
    <property type="evidence" value="ECO:0007669"/>
    <property type="project" value="UniProtKB-EC"/>
</dbReference>
<gene>
    <name evidence="2" type="ORF">BBOH_0040</name>
</gene>
<dbReference type="STRING" id="1437606.BBOH_0040"/>
<keyword evidence="1" id="KW-0732">Signal</keyword>
<proteinExistence type="predicted"/>
<dbReference type="PANTHER" id="PTHR48098">
    <property type="entry name" value="ENTEROCHELIN ESTERASE-RELATED"/>
    <property type="match status" value="1"/>
</dbReference>
<keyword evidence="3" id="KW-1185">Reference proteome</keyword>
<dbReference type="InterPro" id="IPR000801">
    <property type="entry name" value="Esterase-like"/>
</dbReference>
<protein>
    <submittedName>
        <fullName evidence="2">Peptidase</fullName>
        <ecNumber evidence="2">3.2.1.8</ecNumber>
    </submittedName>
</protein>
<dbReference type="InterPro" id="IPR050583">
    <property type="entry name" value="Mycobacterial_A85_antigen"/>
</dbReference>